<evidence type="ECO:0000313" key="3">
    <source>
        <dbReference type="Proteomes" id="UP000247591"/>
    </source>
</evidence>
<feature type="region of interest" description="Disordered" evidence="1">
    <location>
        <begin position="217"/>
        <end position="236"/>
    </location>
</feature>
<feature type="region of interest" description="Disordered" evidence="1">
    <location>
        <begin position="116"/>
        <end position="148"/>
    </location>
</feature>
<keyword evidence="3" id="KW-1185">Reference proteome</keyword>
<comment type="caution">
    <text evidence="2">The sequence shown here is derived from an EMBL/GenBank/DDBJ whole genome shotgun (WGS) entry which is preliminary data.</text>
</comment>
<sequence length="333" mass="30834">MADIHPSPAPRRTRPTNEHNKLRKLSVAASIAVTTSLGVLAAGAVPAQAAPGAQRFGYVHKTEYFCVPADVTAIDITAVGGAGGTFRHTGRGGAGGLVTGTFTVVPNTELAITVGQSGRDSGGFGDGHGGEHGTSPGVSSAYSGAGGGGSTAVKGTGRACGAARVDDGPYLVVAGGGGGGGGDWSSNSKGGAGGAGGNPGGRGVNGDGVDDLIGVGGHGGCGGEHPGRGCNGSKNGEKGSDAGGTIVAGGGGGGAGGGYNGGGKGHGASVVGGDPGGGGGGGASYAVATGANVEYSVGSGENTDGYVQLRWGGATAPGSGGSSDIVSGLFGSS</sequence>
<accession>A0A318RSR4</accession>
<feature type="compositionally biased region" description="Low complexity" evidence="1">
    <location>
        <begin position="133"/>
        <end position="143"/>
    </location>
</feature>
<name>A0A318RSR4_WILLI</name>
<evidence type="ECO:0008006" key="4">
    <source>
        <dbReference type="Google" id="ProtNLM"/>
    </source>
</evidence>
<evidence type="ECO:0000256" key="1">
    <source>
        <dbReference type="SAM" id="MobiDB-lite"/>
    </source>
</evidence>
<reference evidence="2 3" key="1">
    <citation type="submission" date="2018-06" db="EMBL/GenBank/DDBJ databases">
        <title>Genomic Encyclopedia of Type Strains, Phase IV (KMG-IV): sequencing the most valuable type-strain genomes for metagenomic binning, comparative biology and taxonomic classification.</title>
        <authorList>
            <person name="Goeker M."/>
        </authorList>
    </citation>
    <scope>NUCLEOTIDE SEQUENCE [LARGE SCALE GENOMIC DNA]</scope>
    <source>
        <strain evidence="2 3">DSM 45521</strain>
    </source>
</reference>
<evidence type="ECO:0000313" key="2">
    <source>
        <dbReference type="EMBL" id="PYE15430.1"/>
    </source>
</evidence>
<feature type="region of interest" description="Disordered" evidence="1">
    <location>
        <begin position="314"/>
        <end position="333"/>
    </location>
</feature>
<dbReference type="AlphaFoldDB" id="A0A318RSR4"/>
<dbReference type="EMBL" id="QJSP01000010">
    <property type="protein sequence ID" value="PYE15430.1"/>
    <property type="molecule type" value="Genomic_DNA"/>
</dbReference>
<gene>
    <name evidence="2" type="ORF">DFR67_11091</name>
</gene>
<dbReference type="Proteomes" id="UP000247591">
    <property type="component" value="Unassembled WGS sequence"/>
</dbReference>
<protein>
    <recommendedName>
        <fullName evidence="4">Glycine rich protein</fullName>
    </recommendedName>
</protein>
<feature type="compositionally biased region" description="Gly residues" evidence="1">
    <location>
        <begin position="190"/>
        <end position="206"/>
    </location>
</feature>
<proteinExistence type="predicted"/>
<organism evidence="2 3">
    <name type="scientific">Williamsia limnetica</name>
    <dbReference type="NCBI Taxonomy" id="882452"/>
    <lineage>
        <taxon>Bacteria</taxon>
        <taxon>Bacillati</taxon>
        <taxon>Actinomycetota</taxon>
        <taxon>Actinomycetes</taxon>
        <taxon>Mycobacteriales</taxon>
        <taxon>Nocardiaceae</taxon>
        <taxon>Williamsia</taxon>
    </lineage>
</organism>
<feature type="region of interest" description="Disordered" evidence="1">
    <location>
        <begin position="182"/>
        <end position="209"/>
    </location>
</feature>